<dbReference type="PANTHER" id="PTHR23150">
    <property type="entry name" value="SULFATASE MODIFYING FACTOR 1, 2"/>
    <property type="match status" value="1"/>
</dbReference>
<accession>A0ABX2Q406</accession>
<dbReference type="SUPFAM" id="SSF56436">
    <property type="entry name" value="C-type lectin-like"/>
    <property type="match status" value="1"/>
</dbReference>
<dbReference type="InterPro" id="IPR005532">
    <property type="entry name" value="SUMF_dom"/>
</dbReference>
<reference evidence="2 3" key="1">
    <citation type="submission" date="2020-05" db="EMBL/GenBank/DDBJ databases">
        <title>Hymenobacter terrestris sp. nov. and Hymenobacter lapidiphilus sp. nov., isolated from regoliths in Antarctica.</title>
        <authorList>
            <person name="Sedlacek I."/>
            <person name="Pantucek R."/>
            <person name="Zeman M."/>
            <person name="Holochova P."/>
            <person name="Kralova S."/>
            <person name="Stankova E."/>
            <person name="Sedo O."/>
            <person name="Micenkova L."/>
            <person name="Svec P."/>
            <person name="Gupta V."/>
            <person name="Sood U."/>
            <person name="Korpole U.S."/>
            <person name="Lal R."/>
        </authorList>
    </citation>
    <scope>NUCLEOTIDE SEQUENCE [LARGE SCALE GENOMIC DNA]</scope>
    <source>
        <strain evidence="2 3">P5252</strain>
    </source>
</reference>
<keyword evidence="3" id="KW-1185">Reference proteome</keyword>
<proteinExistence type="predicted"/>
<sequence length="296" mass="33319">MEPCAVLPETPLARLVDQTQAITEQTLRFPANLVLPNVSYRPDEAEISNMEWQQFIRRLQSEGDSAMAARMWPERAALPEPNYFTAPFYFLYPVVGVSYEQVQAYCRWRGQRVTASYNQGQPGRISLPLDTLHPDFVRVVYRLPTEAEWEYMATAGTSQTYSMPCLEQPARVNPAAAAYLKRRSGTPQTEQQVKQAIVAFNSTKTPLPTIRYRWTKPDFLVLNTPDYVYGLTPTPFGLYHLAGNVAEMVQERGITKGGSYLDPLEACTITSRGTYAGPAPNVGFRCVSQASYPNRK</sequence>
<dbReference type="PANTHER" id="PTHR23150:SF19">
    <property type="entry name" value="FORMYLGLYCINE-GENERATING ENZYME"/>
    <property type="match status" value="1"/>
</dbReference>
<comment type="caution">
    <text evidence="2">The sequence shown here is derived from an EMBL/GenBank/DDBJ whole genome shotgun (WGS) entry which is preliminary data.</text>
</comment>
<evidence type="ECO:0000259" key="1">
    <source>
        <dbReference type="Pfam" id="PF03781"/>
    </source>
</evidence>
<gene>
    <name evidence="2" type="ORF">HW556_09775</name>
</gene>
<dbReference type="InterPro" id="IPR051043">
    <property type="entry name" value="Sulfatase_Mod_Factor_Kinase"/>
</dbReference>
<evidence type="ECO:0000313" key="2">
    <source>
        <dbReference type="EMBL" id="NVO85166.1"/>
    </source>
</evidence>
<evidence type="ECO:0000313" key="3">
    <source>
        <dbReference type="Proteomes" id="UP000626554"/>
    </source>
</evidence>
<dbReference type="InterPro" id="IPR016187">
    <property type="entry name" value="CTDL_fold"/>
</dbReference>
<dbReference type="Pfam" id="PF03781">
    <property type="entry name" value="FGE-sulfatase"/>
    <property type="match status" value="1"/>
</dbReference>
<protein>
    <submittedName>
        <fullName evidence="2">SUMF1/EgtB/PvdO family nonheme iron enzyme</fullName>
    </submittedName>
</protein>
<dbReference type="Proteomes" id="UP000626554">
    <property type="component" value="Unassembled WGS sequence"/>
</dbReference>
<organism evidence="2 3">
    <name type="scientific">Hymenobacter terrestris</name>
    <dbReference type="NCBI Taxonomy" id="2748310"/>
    <lineage>
        <taxon>Bacteria</taxon>
        <taxon>Pseudomonadati</taxon>
        <taxon>Bacteroidota</taxon>
        <taxon>Cytophagia</taxon>
        <taxon>Cytophagales</taxon>
        <taxon>Hymenobacteraceae</taxon>
        <taxon>Hymenobacter</taxon>
    </lineage>
</organism>
<dbReference type="Gene3D" id="3.90.1580.10">
    <property type="entry name" value="paralog of FGE (formylglycine-generating enzyme)"/>
    <property type="match status" value="1"/>
</dbReference>
<name>A0ABX2Q406_9BACT</name>
<dbReference type="EMBL" id="JABKAV010000023">
    <property type="protein sequence ID" value="NVO85166.1"/>
    <property type="molecule type" value="Genomic_DNA"/>
</dbReference>
<dbReference type="RefSeq" id="WP_176899837.1">
    <property type="nucleotide sequence ID" value="NZ_JABKAV010000023.1"/>
</dbReference>
<feature type="domain" description="Sulfatase-modifying factor enzyme-like" evidence="1">
    <location>
        <begin position="43"/>
        <end position="287"/>
    </location>
</feature>
<dbReference type="InterPro" id="IPR042095">
    <property type="entry name" value="SUMF_sf"/>
</dbReference>